<dbReference type="Gene3D" id="3.40.630.30">
    <property type="match status" value="1"/>
</dbReference>
<dbReference type="InterPro" id="IPR016181">
    <property type="entry name" value="Acyl_CoA_acyltransferase"/>
</dbReference>
<evidence type="ECO:0000313" key="2">
    <source>
        <dbReference type="Proteomes" id="UP000424805"/>
    </source>
</evidence>
<evidence type="ECO:0000313" key="1">
    <source>
        <dbReference type="EMBL" id="KAA4627659.1"/>
    </source>
</evidence>
<keyword evidence="1" id="KW-0808">Transferase</keyword>
<proteinExistence type="predicted"/>
<accession>A0A7J4XZD0</accession>
<organism evidence="1 2">
    <name type="scientific">Bacteroides ovatus</name>
    <dbReference type="NCBI Taxonomy" id="28116"/>
    <lineage>
        <taxon>Bacteria</taxon>
        <taxon>Pseudomonadati</taxon>
        <taxon>Bacteroidota</taxon>
        <taxon>Bacteroidia</taxon>
        <taxon>Bacteroidales</taxon>
        <taxon>Bacteroidaceae</taxon>
        <taxon>Bacteroides</taxon>
    </lineage>
</organism>
<dbReference type="Proteomes" id="UP000424805">
    <property type="component" value="Unassembled WGS sequence"/>
</dbReference>
<dbReference type="EMBL" id="VWFP01000008">
    <property type="protein sequence ID" value="KAA4627659.1"/>
    <property type="molecule type" value="Genomic_DNA"/>
</dbReference>
<protein>
    <submittedName>
        <fullName evidence="1">GNAT family N-acetyltransferase</fullName>
    </submittedName>
</protein>
<dbReference type="AlphaFoldDB" id="A0A7J4XZD0"/>
<name>A0A7J4XZD0_BACOV</name>
<dbReference type="GO" id="GO:0016740">
    <property type="term" value="F:transferase activity"/>
    <property type="evidence" value="ECO:0007669"/>
    <property type="project" value="UniProtKB-KW"/>
</dbReference>
<gene>
    <name evidence="1" type="ORF">F3B90_09290</name>
</gene>
<reference evidence="1 2" key="1">
    <citation type="journal article" date="2019" name="Nat. Med.">
        <title>A library of human gut bacterial isolates paired with longitudinal multiomics data enables mechanistic microbiome research.</title>
        <authorList>
            <person name="Poyet M."/>
            <person name="Groussin M."/>
            <person name="Gibbons S.M."/>
            <person name="Avila-Pacheco J."/>
            <person name="Jiang X."/>
            <person name="Kearney S.M."/>
            <person name="Perrotta A.R."/>
            <person name="Berdy B."/>
            <person name="Zhao S."/>
            <person name="Lieberman T.D."/>
            <person name="Swanson P.K."/>
            <person name="Smith M."/>
            <person name="Roesemann S."/>
            <person name="Alexander J.E."/>
            <person name="Rich S.A."/>
            <person name="Livny J."/>
            <person name="Vlamakis H."/>
            <person name="Clish C."/>
            <person name="Bullock K."/>
            <person name="Deik A."/>
            <person name="Scott J."/>
            <person name="Pierce K.A."/>
            <person name="Xavier R.J."/>
            <person name="Alm E.J."/>
        </authorList>
    </citation>
    <scope>NUCLEOTIDE SEQUENCE [LARGE SCALE GENOMIC DNA]</scope>
    <source>
        <strain evidence="1 2">BIOML-A15</strain>
    </source>
</reference>
<sequence length="246" mass="28643">MKIINASWEERNLGVTCCEVTIEKDDSLSYVEDELSRLSSVQYLVIKVDAPNVEAHLLLAKLGYTFIEANMNMFLDVRNYRLSALEQRFNSQIHYRKLMEKEELERFEAELDKGLFNTDRIYLDPNFTKEQSANRYKYWIRDEISRGAELFEIVYKESAIGFFIQKQLDEKTYYPFLAGLYIGNQEKIGLGFSVLAKPIEDVIQRGGKYISTYVSSNNLSIVKLHAQLGFLPNKIYNVFVKHNSKI</sequence>
<comment type="caution">
    <text evidence="1">The sequence shown here is derived from an EMBL/GenBank/DDBJ whole genome shotgun (WGS) entry which is preliminary data.</text>
</comment>
<dbReference type="SUPFAM" id="SSF55729">
    <property type="entry name" value="Acyl-CoA N-acyltransferases (Nat)"/>
    <property type="match status" value="1"/>
</dbReference>